<dbReference type="PROSITE" id="PS51257">
    <property type="entry name" value="PROKAR_LIPOPROTEIN"/>
    <property type="match status" value="1"/>
</dbReference>
<gene>
    <name evidence="2" type="ORF">STABA_v1c03790</name>
</gene>
<protein>
    <recommendedName>
        <fullName evidence="4">Lipoprotein</fullName>
    </recommendedName>
</protein>
<sequence>MKKLLFGLVSATLVASLTTTALSCNIVEVDKEVEDNVTYKLKAKTIVYIFLMQMLQKAWKNILIIN</sequence>
<proteinExistence type="predicted"/>
<dbReference type="Proteomes" id="UP000424468">
    <property type="component" value="Chromosome"/>
</dbReference>
<feature type="signal peptide" evidence="1">
    <location>
        <begin position="1"/>
        <end position="23"/>
    </location>
</feature>
<dbReference type="KEGG" id="stab:STABA_v1c03790"/>
<dbReference type="RefSeq" id="WP_156006015.1">
    <property type="nucleotide sequence ID" value="NZ_CP046276.1"/>
</dbReference>
<reference evidence="2 3" key="1">
    <citation type="submission" date="2019-11" db="EMBL/GenBank/DDBJ databases">
        <title>Complete genome sequence of Spiroplasma tabanidicola TAUS-1 (DSM 22603).</title>
        <authorList>
            <person name="Huang C.-T."/>
            <person name="Lin Y.-C."/>
            <person name="Kuo C.-H."/>
        </authorList>
    </citation>
    <scope>NUCLEOTIDE SEQUENCE [LARGE SCALE GENOMIC DNA]</scope>
    <source>
        <strain evidence="2 3">TAUS-1</strain>
    </source>
</reference>
<evidence type="ECO:0000256" key="1">
    <source>
        <dbReference type="SAM" id="SignalP"/>
    </source>
</evidence>
<evidence type="ECO:0000313" key="2">
    <source>
        <dbReference type="EMBL" id="QGS51742.1"/>
    </source>
</evidence>
<organism evidence="2 3">
    <name type="scientific">Spiroplasma tabanidicola</name>
    <dbReference type="NCBI Taxonomy" id="324079"/>
    <lineage>
        <taxon>Bacteria</taxon>
        <taxon>Bacillati</taxon>
        <taxon>Mycoplasmatota</taxon>
        <taxon>Mollicutes</taxon>
        <taxon>Entomoplasmatales</taxon>
        <taxon>Spiroplasmataceae</taxon>
        <taxon>Spiroplasma</taxon>
    </lineage>
</organism>
<dbReference type="EMBL" id="CP046276">
    <property type="protein sequence ID" value="QGS51742.1"/>
    <property type="molecule type" value="Genomic_DNA"/>
</dbReference>
<evidence type="ECO:0000313" key="3">
    <source>
        <dbReference type="Proteomes" id="UP000424468"/>
    </source>
</evidence>
<accession>A0A6I6CCA0</accession>
<keyword evidence="3" id="KW-1185">Reference proteome</keyword>
<name>A0A6I6CCA0_9MOLU</name>
<dbReference type="AlphaFoldDB" id="A0A6I6CCA0"/>
<evidence type="ECO:0008006" key="4">
    <source>
        <dbReference type="Google" id="ProtNLM"/>
    </source>
</evidence>
<feature type="chain" id="PRO_5026182814" description="Lipoprotein" evidence="1">
    <location>
        <begin position="24"/>
        <end position="66"/>
    </location>
</feature>
<keyword evidence="1" id="KW-0732">Signal</keyword>